<proteinExistence type="inferred from homology"/>
<feature type="compositionally biased region" description="Basic and acidic residues" evidence="5">
    <location>
        <begin position="289"/>
        <end position="308"/>
    </location>
</feature>
<evidence type="ECO:0000256" key="5">
    <source>
        <dbReference type="SAM" id="MobiDB-lite"/>
    </source>
</evidence>
<comment type="similarity">
    <text evidence="2 4">Belongs to the RPF2 family.</text>
</comment>
<dbReference type="PANTHER" id="PTHR12728">
    <property type="entry name" value="BRIX DOMAIN CONTAINING PROTEIN"/>
    <property type="match status" value="1"/>
</dbReference>
<comment type="caution">
    <text evidence="7">The sequence shown here is derived from an EMBL/GenBank/DDBJ whole genome shotgun (WGS) entry which is preliminary data.</text>
</comment>
<feature type="region of interest" description="Disordered" evidence="5">
    <location>
        <begin position="273"/>
        <end position="317"/>
    </location>
</feature>
<feature type="domain" description="Brix" evidence="6">
    <location>
        <begin position="32"/>
        <end position="240"/>
    </location>
</feature>
<dbReference type="PANTHER" id="PTHR12728:SF0">
    <property type="entry name" value="RIBOSOME PRODUCTION FACTOR 2 HOMOLOG"/>
    <property type="match status" value="1"/>
</dbReference>
<dbReference type="SMART" id="SM00879">
    <property type="entry name" value="Brix"/>
    <property type="match status" value="1"/>
</dbReference>
<dbReference type="Pfam" id="PF04427">
    <property type="entry name" value="Brix"/>
    <property type="match status" value="1"/>
</dbReference>
<sequence>MARAEDVKVKPRSKRAKRIMEKREPKLVEEVKQVLLLHGNKTSQVTKDVLTDIHRLKFREALKLSRKNDDMRPFEPGGETHLEHLARKADCGLFALDSHSKKRPHNLILGRFFDHRLYDLLELGVDKYRGIREFAAAAASVQAGNKPCFAFVGEQFESDADFRLAKSMLLDLFRGRLVENINLKGVDHVIFVAALDRKLLLRPYAIRFKKSGTKIPRVELAEMGPQMDLAIRRTRPAAADLEREAMKRALTHKKKEKNVTRDNLEGKVGRMYVPRQEVETMPLRKMKGLKRERQETAAASKADKKQKSEGTPTLVPA</sequence>
<keyword evidence="3 4" id="KW-0539">Nucleus</keyword>
<protein>
    <recommendedName>
        <fullName evidence="4">Ribosome production factor 2 homolog</fullName>
    </recommendedName>
    <alternativeName>
        <fullName evidence="4">Ribosome biogenesis protein RPF2 homolog</fullName>
    </alternativeName>
</protein>
<dbReference type="EMBL" id="JALJOT010000006">
    <property type="protein sequence ID" value="KAK9909675.1"/>
    <property type="molecule type" value="Genomic_DNA"/>
</dbReference>
<dbReference type="InterPro" id="IPR039770">
    <property type="entry name" value="Rpf2"/>
</dbReference>
<evidence type="ECO:0000256" key="2">
    <source>
        <dbReference type="ARBA" id="ARBA00010782"/>
    </source>
</evidence>
<evidence type="ECO:0000313" key="8">
    <source>
        <dbReference type="Proteomes" id="UP001491310"/>
    </source>
</evidence>
<evidence type="ECO:0000256" key="3">
    <source>
        <dbReference type="ARBA" id="ARBA00023242"/>
    </source>
</evidence>
<organism evidence="7 8">
    <name type="scientific">Coccomyxa subellipsoidea</name>
    <dbReference type="NCBI Taxonomy" id="248742"/>
    <lineage>
        <taxon>Eukaryota</taxon>
        <taxon>Viridiplantae</taxon>
        <taxon>Chlorophyta</taxon>
        <taxon>core chlorophytes</taxon>
        <taxon>Trebouxiophyceae</taxon>
        <taxon>Trebouxiophyceae incertae sedis</taxon>
        <taxon>Coccomyxaceae</taxon>
        <taxon>Coccomyxa</taxon>
    </lineage>
</organism>
<dbReference type="PROSITE" id="PS50833">
    <property type="entry name" value="BRIX"/>
    <property type="match status" value="1"/>
</dbReference>
<gene>
    <name evidence="7" type="ORF">WJX75_005925</name>
</gene>
<evidence type="ECO:0000256" key="1">
    <source>
        <dbReference type="ARBA" id="ARBA00004604"/>
    </source>
</evidence>
<comment type="subcellular location">
    <subcellularLocation>
        <location evidence="1 4">Nucleus</location>
        <location evidence="1 4">Nucleolus</location>
    </subcellularLocation>
</comment>
<evidence type="ECO:0000313" key="7">
    <source>
        <dbReference type="EMBL" id="KAK9909675.1"/>
    </source>
</evidence>
<reference evidence="7 8" key="1">
    <citation type="journal article" date="2024" name="Nat. Commun.">
        <title>Phylogenomics reveals the evolutionary origins of lichenization in chlorophyte algae.</title>
        <authorList>
            <person name="Puginier C."/>
            <person name="Libourel C."/>
            <person name="Otte J."/>
            <person name="Skaloud P."/>
            <person name="Haon M."/>
            <person name="Grisel S."/>
            <person name="Petersen M."/>
            <person name="Berrin J.G."/>
            <person name="Delaux P.M."/>
            <person name="Dal Grande F."/>
            <person name="Keller J."/>
        </authorList>
    </citation>
    <scope>NUCLEOTIDE SEQUENCE [LARGE SCALE GENOMIC DNA]</scope>
    <source>
        <strain evidence="7 8">SAG 216-7</strain>
    </source>
</reference>
<name>A0ABR2YSU6_9CHLO</name>
<evidence type="ECO:0000256" key="4">
    <source>
        <dbReference type="RuleBase" id="RU367086"/>
    </source>
</evidence>
<evidence type="ECO:0000259" key="6">
    <source>
        <dbReference type="PROSITE" id="PS50833"/>
    </source>
</evidence>
<accession>A0ABR2YSU6</accession>
<dbReference type="InterPro" id="IPR007109">
    <property type="entry name" value="Brix"/>
</dbReference>
<keyword evidence="8" id="KW-1185">Reference proteome</keyword>
<dbReference type="Proteomes" id="UP001491310">
    <property type="component" value="Unassembled WGS sequence"/>
</dbReference>